<dbReference type="InterPro" id="IPR027417">
    <property type="entry name" value="P-loop_NTPase"/>
</dbReference>
<dbReference type="Proteomes" id="UP000005408">
    <property type="component" value="Unassembled WGS sequence"/>
</dbReference>
<keyword evidence="2" id="KW-0238">DNA-binding</keyword>
<evidence type="ECO:0000256" key="2">
    <source>
        <dbReference type="ARBA" id="ARBA00023125"/>
    </source>
</evidence>
<dbReference type="EC" id="5.6.2.4" evidence="5"/>
<evidence type="ECO:0000256" key="4">
    <source>
        <dbReference type="ARBA" id="ARBA00034617"/>
    </source>
</evidence>
<evidence type="ECO:0000256" key="3">
    <source>
        <dbReference type="ARBA" id="ARBA00023235"/>
    </source>
</evidence>
<reference evidence="7" key="1">
    <citation type="submission" date="2022-08" db="UniProtKB">
        <authorList>
            <consortium name="EnsemblMetazoa"/>
        </authorList>
    </citation>
    <scope>IDENTIFICATION</scope>
    <source>
        <strain evidence="7">05x7-T-G4-1.051#20</strain>
    </source>
</reference>
<protein>
    <recommendedName>
        <fullName evidence="5">DNA 3'-5' helicase</fullName>
        <ecNumber evidence="5">5.6.2.4</ecNumber>
    </recommendedName>
</protein>
<dbReference type="SUPFAM" id="SSF52540">
    <property type="entry name" value="P-loop containing nucleoside triphosphate hydrolases"/>
    <property type="match status" value="1"/>
</dbReference>
<evidence type="ECO:0000256" key="5">
    <source>
        <dbReference type="ARBA" id="ARBA00034808"/>
    </source>
</evidence>
<comment type="catalytic activity">
    <reaction evidence="4">
        <text>Couples ATP hydrolysis with the unwinding of duplex DNA by translocating in the 3'-5' direction.</text>
        <dbReference type="EC" id="5.6.2.4"/>
    </reaction>
</comment>
<feature type="region of interest" description="Disordered" evidence="6">
    <location>
        <begin position="1"/>
        <end position="25"/>
    </location>
</feature>
<sequence length="89" mass="10135">MHFRPPTSLEKYIQESGRAGRGGQPSRATLYFNKSDIAANRPGMTDKMRRYCKSDDLCLRLLLAKHFGLSETLFEGEKKNCCSSCRNDE</sequence>
<keyword evidence="8" id="KW-1185">Reference proteome</keyword>
<dbReference type="AlphaFoldDB" id="A0A8W8HSZ4"/>
<evidence type="ECO:0000256" key="1">
    <source>
        <dbReference type="ARBA" id="ARBA00005446"/>
    </source>
</evidence>
<keyword evidence="3" id="KW-0413">Isomerase</keyword>
<dbReference type="GO" id="GO:0000724">
    <property type="term" value="P:double-strand break repair via homologous recombination"/>
    <property type="evidence" value="ECO:0007669"/>
    <property type="project" value="TreeGrafter"/>
</dbReference>
<dbReference type="GO" id="GO:0005694">
    <property type="term" value="C:chromosome"/>
    <property type="evidence" value="ECO:0007669"/>
    <property type="project" value="TreeGrafter"/>
</dbReference>
<accession>A0A8W8HSZ4</accession>
<dbReference type="PANTHER" id="PTHR13710:SF105">
    <property type="entry name" value="ATP-DEPENDENT DNA HELICASE Q1"/>
    <property type="match status" value="1"/>
</dbReference>
<dbReference type="GO" id="GO:0005737">
    <property type="term" value="C:cytoplasm"/>
    <property type="evidence" value="ECO:0007669"/>
    <property type="project" value="TreeGrafter"/>
</dbReference>
<evidence type="ECO:0000313" key="7">
    <source>
        <dbReference type="EnsemblMetazoa" id="G10838.1:cds"/>
    </source>
</evidence>
<organism evidence="7 8">
    <name type="scientific">Magallana gigas</name>
    <name type="common">Pacific oyster</name>
    <name type="synonym">Crassostrea gigas</name>
    <dbReference type="NCBI Taxonomy" id="29159"/>
    <lineage>
        <taxon>Eukaryota</taxon>
        <taxon>Metazoa</taxon>
        <taxon>Spiralia</taxon>
        <taxon>Lophotrochozoa</taxon>
        <taxon>Mollusca</taxon>
        <taxon>Bivalvia</taxon>
        <taxon>Autobranchia</taxon>
        <taxon>Pteriomorphia</taxon>
        <taxon>Ostreida</taxon>
        <taxon>Ostreoidea</taxon>
        <taxon>Ostreidae</taxon>
        <taxon>Magallana</taxon>
    </lineage>
</organism>
<dbReference type="GO" id="GO:0043138">
    <property type="term" value="F:3'-5' DNA helicase activity"/>
    <property type="evidence" value="ECO:0007669"/>
    <property type="project" value="UniProtKB-EC"/>
</dbReference>
<dbReference type="EnsemblMetazoa" id="G10838.1">
    <property type="protein sequence ID" value="G10838.1:cds"/>
    <property type="gene ID" value="G10838"/>
</dbReference>
<evidence type="ECO:0000256" key="6">
    <source>
        <dbReference type="SAM" id="MobiDB-lite"/>
    </source>
</evidence>
<evidence type="ECO:0000313" key="8">
    <source>
        <dbReference type="Proteomes" id="UP000005408"/>
    </source>
</evidence>
<comment type="similarity">
    <text evidence="1">Belongs to the helicase family. RecQ subfamily.</text>
</comment>
<proteinExistence type="inferred from homology"/>
<dbReference type="Gene3D" id="3.40.50.300">
    <property type="entry name" value="P-loop containing nucleotide triphosphate hydrolases"/>
    <property type="match status" value="1"/>
</dbReference>
<dbReference type="GO" id="GO:0003677">
    <property type="term" value="F:DNA binding"/>
    <property type="evidence" value="ECO:0007669"/>
    <property type="project" value="UniProtKB-KW"/>
</dbReference>
<name>A0A8W8HSZ4_MAGGI</name>
<dbReference type="PANTHER" id="PTHR13710">
    <property type="entry name" value="DNA HELICASE RECQ FAMILY MEMBER"/>
    <property type="match status" value="1"/>
</dbReference>
<dbReference type="GO" id="GO:0009378">
    <property type="term" value="F:four-way junction helicase activity"/>
    <property type="evidence" value="ECO:0007669"/>
    <property type="project" value="TreeGrafter"/>
</dbReference>